<dbReference type="Proteomes" id="UP001499987">
    <property type="component" value="Unassembled WGS sequence"/>
</dbReference>
<sequence>MDQAEARTRLLDAAERLFYERGIQAVGVDQIRTASGVSLKRLYQVFPSKSDLVLAYLQRRDTRWLASLTGYADARPAGDERILAVFDWLHAWFGEPDFRGCAFVNAYGELGATDPAAAEAVRAHKGALRDYLGGLLRLAGGPQSLLDPVFLLAEGAMTTAAITGSPEVALRARDATAALLASAAPAAA</sequence>
<keyword evidence="3" id="KW-0804">Transcription</keyword>
<evidence type="ECO:0000256" key="2">
    <source>
        <dbReference type="ARBA" id="ARBA00023125"/>
    </source>
</evidence>
<keyword evidence="2 4" id="KW-0238">DNA-binding</keyword>
<protein>
    <submittedName>
        <fullName evidence="6">TetR/AcrR family transcriptional regulator</fullName>
    </submittedName>
</protein>
<feature type="domain" description="HTH tetR-type" evidence="5">
    <location>
        <begin position="4"/>
        <end position="64"/>
    </location>
</feature>
<dbReference type="InterPro" id="IPR036271">
    <property type="entry name" value="Tet_transcr_reg_TetR-rel_C_sf"/>
</dbReference>
<evidence type="ECO:0000313" key="7">
    <source>
        <dbReference type="Proteomes" id="UP001499987"/>
    </source>
</evidence>
<dbReference type="InterPro" id="IPR001647">
    <property type="entry name" value="HTH_TetR"/>
</dbReference>
<dbReference type="InterPro" id="IPR009057">
    <property type="entry name" value="Homeodomain-like_sf"/>
</dbReference>
<accession>A0ABN1U1D5</accession>
<evidence type="ECO:0000256" key="3">
    <source>
        <dbReference type="ARBA" id="ARBA00023163"/>
    </source>
</evidence>
<dbReference type="SUPFAM" id="SSF48498">
    <property type="entry name" value="Tetracyclin repressor-like, C-terminal domain"/>
    <property type="match status" value="1"/>
</dbReference>
<dbReference type="PANTHER" id="PTHR47506">
    <property type="entry name" value="TRANSCRIPTIONAL REGULATORY PROTEIN"/>
    <property type="match status" value="1"/>
</dbReference>
<proteinExistence type="predicted"/>
<dbReference type="PRINTS" id="PR00455">
    <property type="entry name" value="HTHTETR"/>
</dbReference>
<dbReference type="RefSeq" id="WP_344626995.1">
    <property type="nucleotide sequence ID" value="NZ_BAAALD010000085.1"/>
</dbReference>
<name>A0ABN1U1D5_9ACTN</name>
<dbReference type="PANTHER" id="PTHR47506:SF1">
    <property type="entry name" value="HTH-TYPE TRANSCRIPTIONAL REGULATOR YJDC"/>
    <property type="match status" value="1"/>
</dbReference>
<organism evidence="6 7">
    <name type="scientific">Kitasatospora arboriphila</name>
    <dbReference type="NCBI Taxonomy" id="258052"/>
    <lineage>
        <taxon>Bacteria</taxon>
        <taxon>Bacillati</taxon>
        <taxon>Actinomycetota</taxon>
        <taxon>Actinomycetes</taxon>
        <taxon>Kitasatosporales</taxon>
        <taxon>Streptomycetaceae</taxon>
        <taxon>Kitasatospora</taxon>
    </lineage>
</organism>
<evidence type="ECO:0000256" key="1">
    <source>
        <dbReference type="ARBA" id="ARBA00023015"/>
    </source>
</evidence>
<comment type="caution">
    <text evidence="6">The sequence shown here is derived from an EMBL/GenBank/DDBJ whole genome shotgun (WGS) entry which is preliminary data.</text>
</comment>
<evidence type="ECO:0000313" key="6">
    <source>
        <dbReference type="EMBL" id="GAA1112374.1"/>
    </source>
</evidence>
<keyword evidence="7" id="KW-1185">Reference proteome</keyword>
<reference evidence="6 7" key="1">
    <citation type="journal article" date="2019" name="Int. J. Syst. Evol. Microbiol.">
        <title>The Global Catalogue of Microorganisms (GCM) 10K type strain sequencing project: providing services to taxonomists for standard genome sequencing and annotation.</title>
        <authorList>
            <consortium name="The Broad Institute Genomics Platform"/>
            <consortium name="The Broad Institute Genome Sequencing Center for Infectious Disease"/>
            <person name="Wu L."/>
            <person name="Ma J."/>
        </authorList>
    </citation>
    <scope>NUCLEOTIDE SEQUENCE [LARGE SCALE GENOMIC DNA]</scope>
    <source>
        <strain evidence="6 7">JCM 13002</strain>
    </source>
</reference>
<dbReference type="PROSITE" id="PS50977">
    <property type="entry name" value="HTH_TETR_2"/>
    <property type="match status" value="1"/>
</dbReference>
<dbReference type="EMBL" id="BAAALD010000085">
    <property type="protein sequence ID" value="GAA1112374.1"/>
    <property type="molecule type" value="Genomic_DNA"/>
</dbReference>
<keyword evidence="1" id="KW-0805">Transcription regulation</keyword>
<dbReference type="SUPFAM" id="SSF46689">
    <property type="entry name" value="Homeodomain-like"/>
    <property type="match status" value="1"/>
</dbReference>
<evidence type="ECO:0000259" key="5">
    <source>
        <dbReference type="PROSITE" id="PS50977"/>
    </source>
</evidence>
<dbReference type="Pfam" id="PF00440">
    <property type="entry name" value="TetR_N"/>
    <property type="match status" value="1"/>
</dbReference>
<feature type="DNA-binding region" description="H-T-H motif" evidence="4">
    <location>
        <begin position="27"/>
        <end position="46"/>
    </location>
</feature>
<evidence type="ECO:0000256" key="4">
    <source>
        <dbReference type="PROSITE-ProRule" id="PRU00335"/>
    </source>
</evidence>
<dbReference type="Gene3D" id="1.10.357.10">
    <property type="entry name" value="Tetracycline Repressor, domain 2"/>
    <property type="match status" value="1"/>
</dbReference>
<gene>
    <name evidence="6" type="ORF">GCM10009663_61780</name>
</gene>